<dbReference type="EMBL" id="BPLR01016659">
    <property type="protein sequence ID" value="GIY85435.1"/>
    <property type="molecule type" value="Genomic_DNA"/>
</dbReference>
<comment type="caution">
    <text evidence="1">The sequence shown here is derived from an EMBL/GenBank/DDBJ whole genome shotgun (WGS) entry which is preliminary data.</text>
</comment>
<keyword evidence="2" id="KW-1185">Reference proteome</keyword>
<evidence type="ECO:0000313" key="1">
    <source>
        <dbReference type="EMBL" id="GIY85435.1"/>
    </source>
</evidence>
<dbReference type="AlphaFoldDB" id="A0AAV4WR85"/>
<protein>
    <submittedName>
        <fullName evidence="1">Uncharacterized protein</fullName>
    </submittedName>
</protein>
<proteinExistence type="predicted"/>
<organism evidence="1 2">
    <name type="scientific">Caerostris extrusa</name>
    <name type="common">Bark spider</name>
    <name type="synonym">Caerostris bankana</name>
    <dbReference type="NCBI Taxonomy" id="172846"/>
    <lineage>
        <taxon>Eukaryota</taxon>
        <taxon>Metazoa</taxon>
        <taxon>Ecdysozoa</taxon>
        <taxon>Arthropoda</taxon>
        <taxon>Chelicerata</taxon>
        <taxon>Arachnida</taxon>
        <taxon>Araneae</taxon>
        <taxon>Araneomorphae</taxon>
        <taxon>Entelegynae</taxon>
        <taxon>Araneoidea</taxon>
        <taxon>Araneidae</taxon>
        <taxon>Caerostris</taxon>
    </lineage>
</organism>
<evidence type="ECO:0000313" key="2">
    <source>
        <dbReference type="Proteomes" id="UP001054945"/>
    </source>
</evidence>
<dbReference type="Proteomes" id="UP001054945">
    <property type="component" value="Unassembled WGS sequence"/>
</dbReference>
<reference evidence="1 2" key="1">
    <citation type="submission" date="2021-06" db="EMBL/GenBank/DDBJ databases">
        <title>Caerostris extrusa draft genome.</title>
        <authorList>
            <person name="Kono N."/>
            <person name="Arakawa K."/>
        </authorList>
    </citation>
    <scope>NUCLEOTIDE SEQUENCE [LARGE SCALE GENOMIC DNA]</scope>
</reference>
<gene>
    <name evidence="1" type="ORF">CEXT_198931</name>
</gene>
<accession>A0AAV4WR85</accession>
<sequence length="92" mass="10737">MASPIQFWNAPSSWSWEYSEHSLGWDYPHSNQNVSSNEVRCTNPKVFPGGRGKRINMFLVVMKGYIVQKWEFENYLSSSSKGKDVNKKEKQF</sequence>
<name>A0AAV4WR85_CAEEX</name>